<evidence type="ECO:0000313" key="1">
    <source>
        <dbReference type="EMBL" id="JAD78757.1"/>
    </source>
</evidence>
<organism evidence="1">
    <name type="scientific">Arundo donax</name>
    <name type="common">Giant reed</name>
    <name type="synonym">Donax arundinaceus</name>
    <dbReference type="NCBI Taxonomy" id="35708"/>
    <lineage>
        <taxon>Eukaryota</taxon>
        <taxon>Viridiplantae</taxon>
        <taxon>Streptophyta</taxon>
        <taxon>Embryophyta</taxon>
        <taxon>Tracheophyta</taxon>
        <taxon>Spermatophyta</taxon>
        <taxon>Magnoliopsida</taxon>
        <taxon>Liliopsida</taxon>
        <taxon>Poales</taxon>
        <taxon>Poaceae</taxon>
        <taxon>PACMAD clade</taxon>
        <taxon>Arundinoideae</taxon>
        <taxon>Arundineae</taxon>
        <taxon>Arundo</taxon>
    </lineage>
</organism>
<proteinExistence type="predicted"/>
<protein>
    <submittedName>
        <fullName evidence="1">Uncharacterized protein</fullName>
    </submittedName>
</protein>
<sequence>MLHWWIGMLQQLIRNVDLIAQLYLKCFTDFWIVLCISICCKRSFDLFQFSYAVICYTMHFDLLRYFF</sequence>
<accession>A0A0A9D4T0</accession>
<reference evidence="1" key="1">
    <citation type="submission" date="2014-09" db="EMBL/GenBank/DDBJ databases">
        <authorList>
            <person name="Magalhaes I.L.F."/>
            <person name="Oliveira U."/>
            <person name="Santos F.R."/>
            <person name="Vidigal T.H.D.A."/>
            <person name="Brescovit A.D."/>
            <person name="Santos A.J."/>
        </authorList>
    </citation>
    <scope>NUCLEOTIDE SEQUENCE</scope>
    <source>
        <tissue evidence="1">Shoot tissue taken approximately 20 cm above the soil surface</tissue>
    </source>
</reference>
<dbReference type="EMBL" id="GBRH01219138">
    <property type="protein sequence ID" value="JAD78757.1"/>
    <property type="molecule type" value="Transcribed_RNA"/>
</dbReference>
<dbReference type="AlphaFoldDB" id="A0A0A9D4T0"/>
<reference evidence="1" key="2">
    <citation type="journal article" date="2015" name="Data Brief">
        <title>Shoot transcriptome of the giant reed, Arundo donax.</title>
        <authorList>
            <person name="Barrero R.A."/>
            <person name="Guerrero F.D."/>
            <person name="Moolhuijzen P."/>
            <person name="Goolsby J.A."/>
            <person name="Tidwell J."/>
            <person name="Bellgard S.E."/>
            <person name="Bellgard M.I."/>
        </authorList>
    </citation>
    <scope>NUCLEOTIDE SEQUENCE</scope>
    <source>
        <tissue evidence="1">Shoot tissue taken approximately 20 cm above the soil surface</tissue>
    </source>
</reference>
<name>A0A0A9D4T0_ARUDO</name>